<feature type="repeat" description="PPR" evidence="2">
    <location>
        <begin position="212"/>
        <end position="246"/>
    </location>
</feature>
<dbReference type="EMBL" id="JADGMS010000014">
    <property type="protein sequence ID" value="KAF9668680.1"/>
    <property type="molecule type" value="Genomic_DNA"/>
</dbReference>
<evidence type="ECO:0000256" key="2">
    <source>
        <dbReference type="PROSITE-ProRule" id="PRU00708"/>
    </source>
</evidence>
<keyword evidence="1" id="KW-0677">Repeat</keyword>
<dbReference type="OrthoDB" id="185373at2759"/>
<dbReference type="InterPro" id="IPR046960">
    <property type="entry name" value="PPR_At4g14850-like_plant"/>
</dbReference>
<dbReference type="Pfam" id="PF01535">
    <property type="entry name" value="PPR"/>
    <property type="match status" value="2"/>
</dbReference>
<organism evidence="3 4">
    <name type="scientific">Salix dunnii</name>
    <dbReference type="NCBI Taxonomy" id="1413687"/>
    <lineage>
        <taxon>Eukaryota</taxon>
        <taxon>Viridiplantae</taxon>
        <taxon>Streptophyta</taxon>
        <taxon>Embryophyta</taxon>
        <taxon>Tracheophyta</taxon>
        <taxon>Spermatophyta</taxon>
        <taxon>Magnoliopsida</taxon>
        <taxon>eudicotyledons</taxon>
        <taxon>Gunneridae</taxon>
        <taxon>Pentapetalae</taxon>
        <taxon>rosids</taxon>
        <taxon>fabids</taxon>
        <taxon>Malpighiales</taxon>
        <taxon>Salicaceae</taxon>
        <taxon>Saliceae</taxon>
        <taxon>Salix</taxon>
    </lineage>
</organism>
<dbReference type="Gene3D" id="1.25.40.10">
    <property type="entry name" value="Tetratricopeptide repeat domain"/>
    <property type="match status" value="2"/>
</dbReference>
<feature type="repeat" description="PPR" evidence="2">
    <location>
        <begin position="181"/>
        <end position="211"/>
    </location>
</feature>
<dbReference type="InterPro" id="IPR029058">
    <property type="entry name" value="AB_hydrolase_fold"/>
</dbReference>
<evidence type="ECO:0000256" key="1">
    <source>
        <dbReference type="ARBA" id="ARBA00022737"/>
    </source>
</evidence>
<dbReference type="InterPro" id="IPR002885">
    <property type="entry name" value="PPR_rpt"/>
</dbReference>
<evidence type="ECO:0008006" key="5">
    <source>
        <dbReference type="Google" id="ProtNLM"/>
    </source>
</evidence>
<dbReference type="PANTHER" id="PTHR47926:SF359">
    <property type="entry name" value="PENTACOTRIPEPTIDE-REPEAT REGION OF PRORP DOMAIN-CONTAINING PROTEIN"/>
    <property type="match status" value="1"/>
</dbReference>
<dbReference type="GO" id="GO:0003723">
    <property type="term" value="F:RNA binding"/>
    <property type="evidence" value="ECO:0007669"/>
    <property type="project" value="InterPro"/>
</dbReference>
<keyword evidence="4" id="KW-1185">Reference proteome</keyword>
<dbReference type="Pfam" id="PF13041">
    <property type="entry name" value="PPR_2"/>
    <property type="match status" value="3"/>
</dbReference>
<proteinExistence type="predicted"/>
<reference evidence="3 4" key="1">
    <citation type="submission" date="2020-10" db="EMBL/GenBank/DDBJ databases">
        <title>Plant Genome Project.</title>
        <authorList>
            <person name="Zhang R.-G."/>
        </authorList>
    </citation>
    <scope>NUCLEOTIDE SEQUENCE [LARGE SCALE GENOMIC DNA]</scope>
    <source>
        <strain evidence="3">FAFU-HL-1</strain>
        <tissue evidence="3">Leaf</tissue>
    </source>
</reference>
<dbReference type="Proteomes" id="UP000657918">
    <property type="component" value="Unassembled WGS sequence"/>
</dbReference>
<name>A0A835JKC4_9ROSI</name>
<dbReference type="Gene3D" id="3.40.50.1820">
    <property type="entry name" value="alpha/beta hydrolase"/>
    <property type="match status" value="1"/>
</dbReference>
<comment type="caution">
    <text evidence="3">The sequence shown here is derived from an EMBL/GenBank/DDBJ whole genome shotgun (WGS) entry which is preliminary data.</text>
</comment>
<dbReference type="GO" id="GO:0009451">
    <property type="term" value="P:RNA modification"/>
    <property type="evidence" value="ECO:0007669"/>
    <property type="project" value="InterPro"/>
</dbReference>
<dbReference type="PROSITE" id="PS51375">
    <property type="entry name" value="PPR"/>
    <property type="match status" value="3"/>
</dbReference>
<dbReference type="FunFam" id="1.25.40.10:FF:000344">
    <property type="entry name" value="Pentatricopeptide repeat-containing protein"/>
    <property type="match status" value="1"/>
</dbReference>
<protein>
    <recommendedName>
        <fullName evidence="5">Pentatricopeptide repeat-containing protein</fullName>
    </recommendedName>
</protein>
<feature type="repeat" description="PPR" evidence="2">
    <location>
        <begin position="274"/>
        <end position="308"/>
    </location>
</feature>
<dbReference type="InterPro" id="IPR046848">
    <property type="entry name" value="E_motif"/>
</dbReference>
<accession>A0A835JKC4</accession>
<dbReference type="NCBIfam" id="TIGR00756">
    <property type="entry name" value="PPR"/>
    <property type="match status" value="4"/>
</dbReference>
<dbReference type="AlphaFoldDB" id="A0A835JKC4"/>
<dbReference type="Pfam" id="PF02089">
    <property type="entry name" value="Palm_thioest"/>
    <property type="match status" value="1"/>
</dbReference>
<dbReference type="Pfam" id="PF20431">
    <property type="entry name" value="E_motif"/>
    <property type="match status" value="1"/>
</dbReference>
<sequence>MLDQKQQHGILWSPIERECLLLLQRCRTRKNLLQIHALIIRSAVDANVKILGKFITACGKLSSIRHARHLFDNRSHRDDTFLCNSMIEAHMGMRHLADAFTLYKDLSRETCFVPDNFTFTVLAKCCASRMAVWEGLEIHSHVVKIGFCFDMYVSTALVDMYAKFGDLGLARRVFNDMTGRSLVSWTALIGGYVRRGDMGNALSLFKLMPERDSAAFNLLIDGYVKVGDMRSARNLFDEMPERNVISWTSMIYGYCNNGDVLSARVLFDAMPEKNLVSWNAMIGGYCQNKQPHEALKLFRELQSSTVFEPNEITVVSILPAIATLGALELVARAQRVLNQAVNMDPGNDGNYVTVRNLYAMEERWKDVKEIKGLMRRSGAKKEVGCSAIEVDSTVSEFISGGIAHPQFEVIESVIGQLWIHMRDSVEFIKEKVGCSAIEAGCRVSEFIYGGRAHPQFDVNRQLWIPTRDSVAKTVSIPEKISRSGYYPDESFDNVFLAQETRLYIEDWIGLKTLDEAGKVKLINKQSNL</sequence>
<gene>
    <name evidence="3" type="ORF">SADUNF_Sadunf14G0028800</name>
</gene>
<evidence type="ECO:0000313" key="3">
    <source>
        <dbReference type="EMBL" id="KAF9668680.1"/>
    </source>
</evidence>
<dbReference type="InterPro" id="IPR011990">
    <property type="entry name" value="TPR-like_helical_dom_sf"/>
</dbReference>
<dbReference type="PANTHER" id="PTHR47926">
    <property type="entry name" value="PENTATRICOPEPTIDE REPEAT-CONTAINING PROTEIN"/>
    <property type="match status" value="1"/>
</dbReference>
<evidence type="ECO:0000313" key="4">
    <source>
        <dbReference type="Proteomes" id="UP000657918"/>
    </source>
</evidence>